<evidence type="ECO:0000259" key="2">
    <source>
        <dbReference type="Pfam" id="PF07523"/>
    </source>
</evidence>
<dbReference type="AlphaFoldDB" id="A0A4Q2KBR1"/>
<dbReference type="OrthoDB" id="9791620at2"/>
<protein>
    <recommendedName>
        <fullName evidence="2">Ig-like domain-containing protein</fullName>
    </recommendedName>
</protein>
<dbReference type="Proteomes" id="UP000291269">
    <property type="component" value="Unassembled WGS sequence"/>
</dbReference>
<dbReference type="Gene3D" id="2.60.40.3630">
    <property type="match status" value="1"/>
</dbReference>
<keyword evidence="1" id="KW-0812">Transmembrane</keyword>
<dbReference type="Pfam" id="PF07523">
    <property type="entry name" value="Big_3"/>
    <property type="match status" value="1"/>
</dbReference>
<reference evidence="3 4" key="1">
    <citation type="journal article" date="2019" name="Gut">
        <title>Antibiotics-induced monodominance of a novel gut bacterial order.</title>
        <authorList>
            <person name="Hildebrand F."/>
            <person name="Moitinho-Silva L."/>
            <person name="Blasche S."/>
            <person name="Jahn M.T."/>
            <person name="Gossmann T.I."/>
            <person name="Heuerta-Cepas J."/>
            <person name="Hercog R."/>
            <person name="Luetge M."/>
            <person name="Bahram M."/>
            <person name="Pryszlak A."/>
            <person name="Alves R.J."/>
            <person name="Waszak S.M."/>
            <person name="Zhu A."/>
            <person name="Ye L."/>
            <person name="Costea P.I."/>
            <person name="Aalvink S."/>
            <person name="Belzer C."/>
            <person name="Forslund S.K."/>
            <person name="Sunagawa S."/>
            <person name="Hentschel U."/>
            <person name="Merten C."/>
            <person name="Patil K.R."/>
            <person name="Benes V."/>
            <person name="Bork P."/>
        </authorList>
    </citation>
    <scope>NUCLEOTIDE SEQUENCE [LARGE SCALE GENOMIC DNA]</scope>
    <source>
        <strain evidence="3 4">HDS1380</strain>
    </source>
</reference>
<evidence type="ECO:0000256" key="1">
    <source>
        <dbReference type="SAM" id="Phobius"/>
    </source>
</evidence>
<dbReference type="EMBL" id="SDOZ01000002">
    <property type="protein sequence ID" value="RXZ60932.1"/>
    <property type="molecule type" value="Genomic_DNA"/>
</dbReference>
<accession>A0A4Q2KBR1</accession>
<keyword evidence="4" id="KW-1185">Reference proteome</keyword>
<sequence>MGTPRNVRRGDGRAEYALACGKEIISKGEKMSKTKITLMSLILALALLIGIGCIPLFTDAAETESKIENSDFYQLGTGVSAVPSEKSTETDVILPYSGEGHLFFGESAEKAYPVDMAVFSWNIRISQLAVGQSFAVSFVKDTTKKPFEGAEGVSFVFTCQNEGTLLSYIVDAADGGLIQEMVDTQSMWAYKKDGSFEEYPKVEGQENYSRGMVGRLITDNVVGASVTLANIVDGASFGGTTNRPVISKGNSLGTTIPGEIFTARDMNIKETILVLSAGGIDGIGDESDAPLKFTVDTPSDKATKQYLSSPARTQIVNRLNDYVFDSEEALAGTLSQADYAALTSGLAETDLSALRVRDRFNQGKVKERIEATLRLLEDKMAYVADSVKVYSKALDALKDLHSVDEQKISGAESARSVYNEYAAYVKYLSGEQLQEVQALVDALDETLLLRGVAHLQIVDFETAVAAFADPVSDTSADLIYAAEQARAGIDFDAISQLKSEDRSAFEKRIAACDEMVEEARLLNAFDVENYKIDLYRSAIGALGASLNVEEFLSVVQSRPVLRLDDVMPSDTEILNTSLRDADALFGKEIVRVLDAWHTAYSEKTYALRELGSLTQAKIDAAKAAAYDTDAMNTLQDIAAKISCDISSSVAQLTECDRTVRAAEVRLLLVRYHELASAPIGDLASLNEAYEAYLLAAESDLGDLSQEERAAYDALYSETNEAYGDAARSLIEPLLKAFETAVAAENIHESAAIAEAKAARAAVPSLDYYIIAADREQAQARFDAADKILLSQTLYYAYATGTSWTLSETDQGLKLSNTLTKDDVCDGLAVIEDPLQIDGFDFAFEFTEIGRIWKGEDPVGSGKNPQSILVMNIMREAGKNKDETQGFSVYFYCNQLDELEVYVYGASNSTGEVMLANGKVSGCGFTADPYDPYTVRIRIEKGTTSYRLYVNSLQLNVYYRDIVNPDEDRASHIPEFEVGSEIGADIFKDGNAYVTFVIFANSLTSDEERQSAITIRMIGDKTFGDYVPPVYTVSVDLVSGPAKTVYEKGETFDKTGIKMIATLSDGTTKEIALDEIKVLGFTSTSKGKKNVTLSYTDDTGVTLNKVIQVEIVEAEENGGDSGCGGTVSAASFGAAALMLAACGVILAKKRKKS</sequence>
<feature type="domain" description="Ig-like" evidence="2">
    <location>
        <begin position="1039"/>
        <end position="1096"/>
    </location>
</feature>
<proteinExistence type="predicted"/>
<feature type="transmembrane region" description="Helical" evidence="1">
    <location>
        <begin position="36"/>
        <end position="57"/>
    </location>
</feature>
<evidence type="ECO:0000313" key="3">
    <source>
        <dbReference type="EMBL" id="RXZ60932.1"/>
    </source>
</evidence>
<feature type="transmembrane region" description="Helical" evidence="1">
    <location>
        <begin position="1126"/>
        <end position="1146"/>
    </location>
</feature>
<name>A0A4Q2KBR1_9FIRM</name>
<evidence type="ECO:0000313" key="4">
    <source>
        <dbReference type="Proteomes" id="UP000291269"/>
    </source>
</evidence>
<gene>
    <name evidence="3" type="ORF">ESZ91_00660</name>
</gene>
<organism evidence="3 4">
    <name type="scientific">Candidatus Borkfalkia ceftriaxoniphila</name>
    <dbReference type="NCBI Taxonomy" id="2508949"/>
    <lineage>
        <taxon>Bacteria</taxon>
        <taxon>Bacillati</taxon>
        <taxon>Bacillota</taxon>
        <taxon>Clostridia</taxon>
        <taxon>Christensenellales</taxon>
        <taxon>Christensenellaceae</taxon>
        <taxon>Candidatus Borkfalkia</taxon>
    </lineage>
</organism>
<comment type="caution">
    <text evidence="3">The sequence shown here is derived from an EMBL/GenBank/DDBJ whole genome shotgun (WGS) entry which is preliminary data.</text>
</comment>
<keyword evidence="1" id="KW-1133">Transmembrane helix</keyword>
<dbReference type="InterPro" id="IPR022038">
    <property type="entry name" value="Ig-like_bact"/>
</dbReference>
<keyword evidence="1" id="KW-0472">Membrane</keyword>